<feature type="compositionally biased region" description="Polar residues" evidence="1">
    <location>
        <begin position="365"/>
        <end position="382"/>
    </location>
</feature>
<dbReference type="Pfam" id="PF00651">
    <property type="entry name" value="BTB"/>
    <property type="match status" value="1"/>
</dbReference>
<feature type="compositionally biased region" description="Pro residues" evidence="1">
    <location>
        <begin position="247"/>
        <end position="257"/>
    </location>
</feature>
<dbReference type="InterPro" id="IPR011333">
    <property type="entry name" value="SKP1/BTB/POZ_sf"/>
</dbReference>
<gene>
    <name evidence="3" type="ORF">K432DRAFT_331197</name>
</gene>
<sequence length="429" mass="46679">MPPLTRFIFSGGIANINVGPNEVPFDAHIELLCDCSPFFDNALNGRFIEAETKTVPLPEDDPDTFAEFLSWLYCEKIFQTKDNPGWMEISRLWVLADKLGIPTLQNKVMAEFPAKYTRLINKGNIHPKVLDFVYENTHEDSQLRKIIVDICAWGMEVEKYAKHKESMPTEFLEDISEVWLKKDRGYYPGNKAPFMTYLARYFVHIPIKPTRPDQPPGSSPKGKEAVRDDKAGGEAATPTKSTAECPPETPSPPPPFVPSGTLSPAPVSQLRQIPPPSVANVIYSDTFSVPRTPSSNSSCFGSHPASRPIATPTRGIPRRTPNGKPVRVRLPSPNPAQNGSASASALSSLPPTTFRSGCAPALTGLSASQHSPQSDLTPTESSDGVIAEGLSGTARTQLQEMEDLLAGVIFSDPSDNNADGNDDYGGNDK</sequence>
<feature type="region of interest" description="Disordered" evidence="1">
    <location>
        <begin position="292"/>
        <end position="429"/>
    </location>
</feature>
<dbReference type="PROSITE" id="PS50097">
    <property type="entry name" value="BTB"/>
    <property type="match status" value="1"/>
</dbReference>
<dbReference type="EMBL" id="KV745034">
    <property type="protein sequence ID" value="OCK78890.1"/>
    <property type="molecule type" value="Genomic_DNA"/>
</dbReference>
<feature type="compositionally biased region" description="Basic and acidic residues" evidence="1">
    <location>
        <begin position="221"/>
        <end position="232"/>
    </location>
</feature>
<feature type="compositionally biased region" description="Low complexity" evidence="1">
    <location>
        <begin position="340"/>
        <end position="349"/>
    </location>
</feature>
<dbReference type="SMART" id="SM00225">
    <property type="entry name" value="BTB"/>
    <property type="match status" value="1"/>
</dbReference>
<dbReference type="PANTHER" id="PTHR47843:SF3">
    <property type="entry name" value="BTB DOMAIN-CONTAINING PROTEIN"/>
    <property type="match status" value="1"/>
</dbReference>
<feature type="region of interest" description="Disordered" evidence="1">
    <location>
        <begin position="208"/>
        <end position="272"/>
    </location>
</feature>
<feature type="domain" description="BTB" evidence="2">
    <location>
        <begin position="14"/>
        <end position="81"/>
    </location>
</feature>
<dbReference type="AlphaFoldDB" id="A0A8E2JDR8"/>
<reference evidence="3 4" key="1">
    <citation type="journal article" date="2016" name="Nat. Commun.">
        <title>Ectomycorrhizal ecology is imprinted in the genome of the dominant symbiotic fungus Cenococcum geophilum.</title>
        <authorList>
            <consortium name="DOE Joint Genome Institute"/>
            <person name="Peter M."/>
            <person name="Kohler A."/>
            <person name="Ohm R.A."/>
            <person name="Kuo A."/>
            <person name="Krutzmann J."/>
            <person name="Morin E."/>
            <person name="Arend M."/>
            <person name="Barry K.W."/>
            <person name="Binder M."/>
            <person name="Choi C."/>
            <person name="Clum A."/>
            <person name="Copeland A."/>
            <person name="Grisel N."/>
            <person name="Haridas S."/>
            <person name="Kipfer T."/>
            <person name="LaButti K."/>
            <person name="Lindquist E."/>
            <person name="Lipzen A."/>
            <person name="Maire R."/>
            <person name="Meier B."/>
            <person name="Mihaltcheva S."/>
            <person name="Molinier V."/>
            <person name="Murat C."/>
            <person name="Poggeler S."/>
            <person name="Quandt C.A."/>
            <person name="Sperisen C."/>
            <person name="Tritt A."/>
            <person name="Tisserant E."/>
            <person name="Crous P.W."/>
            <person name="Henrissat B."/>
            <person name="Nehls U."/>
            <person name="Egli S."/>
            <person name="Spatafora J.W."/>
            <person name="Grigoriev I.V."/>
            <person name="Martin F.M."/>
        </authorList>
    </citation>
    <scope>NUCLEOTIDE SEQUENCE [LARGE SCALE GENOMIC DNA]</scope>
    <source>
        <strain evidence="3 4">CBS 459.81</strain>
    </source>
</reference>
<dbReference type="PANTHER" id="PTHR47843">
    <property type="entry name" value="BTB DOMAIN-CONTAINING PROTEIN-RELATED"/>
    <property type="match status" value="1"/>
</dbReference>
<dbReference type="InterPro" id="IPR000210">
    <property type="entry name" value="BTB/POZ_dom"/>
</dbReference>
<accession>A0A8E2JDR8</accession>
<evidence type="ECO:0000313" key="3">
    <source>
        <dbReference type="EMBL" id="OCK78890.1"/>
    </source>
</evidence>
<evidence type="ECO:0000256" key="1">
    <source>
        <dbReference type="SAM" id="MobiDB-lite"/>
    </source>
</evidence>
<protein>
    <recommendedName>
        <fullName evidence="2">BTB domain-containing protein</fullName>
    </recommendedName>
</protein>
<dbReference type="SUPFAM" id="SSF54695">
    <property type="entry name" value="POZ domain"/>
    <property type="match status" value="1"/>
</dbReference>
<keyword evidence="4" id="KW-1185">Reference proteome</keyword>
<dbReference type="CDD" id="cd18186">
    <property type="entry name" value="BTB_POZ_ZBTB_KLHL-like"/>
    <property type="match status" value="1"/>
</dbReference>
<dbReference type="OrthoDB" id="1022638at2759"/>
<organism evidence="3 4">
    <name type="scientific">Lepidopterella palustris CBS 459.81</name>
    <dbReference type="NCBI Taxonomy" id="1314670"/>
    <lineage>
        <taxon>Eukaryota</taxon>
        <taxon>Fungi</taxon>
        <taxon>Dikarya</taxon>
        <taxon>Ascomycota</taxon>
        <taxon>Pezizomycotina</taxon>
        <taxon>Dothideomycetes</taxon>
        <taxon>Pleosporomycetidae</taxon>
        <taxon>Mytilinidiales</taxon>
        <taxon>Argynnaceae</taxon>
        <taxon>Lepidopterella</taxon>
    </lineage>
</organism>
<dbReference type="Proteomes" id="UP000250266">
    <property type="component" value="Unassembled WGS sequence"/>
</dbReference>
<evidence type="ECO:0000259" key="2">
    <source>
        <dbReference type="PROSITE" id="PS50097"/>
    </source>
</evidence>
<dbReference type="Gene3D" id="3.30.710.10">
    <property type="entry name" value="Potassium Channel Kv1.1, Chain A"/>
    <property type="match status" value="1"/>
</dbReference>
<proteinExistence type="predicted"/>
<name>A0A8E2JDR8_9PEZI</name>
<evidence type="ECO:0000313" key="4">
    <source>
        <dbReference type="Proteomes" id="UP000250266"/>
    </source>
</evidence>